<dbReference type="Gene3D" id="1.10.1040.10">
    <property type="entry name" value="N-(1-d-carboxylethyl)-l-norvaline Dehydrogenase, domain 2"/>
    <property type="match status" value="1"/>
</dbReference>
<gene>
    <name evidence="14" type="ORF">FPL14_03650</name>
</gene>
<evidence type="ECO:0000313" key="14">
    <source>
        <dbReference type="EMBL" id="QMV40394.1"/>
    </source>
</evidence>
<dbReference type="GO" id="GO:0008677">
    <property type="term" value="F:2-dehydropantoate 2-reductase activity"/>
    <property type="evidence" value="ECO:0007669"/>
    <property type="project" value="UniProtKB-EC"/>
</dbReference>
<dbReference type="GO" id="GO:0015940">
    <property type="term" value="P:pantothenate biosynthetic process"/>
    <property type="evidence" value="ECO:0007669"/>
    <property type="project" value="UniProtKB-UniPathway"/>
</dbReference>
<evidence type="ECO:0000256" key="10">
    <source>
        <dbReference type="ARBA" id="ARBA00048793"/>
    </source>
</evidence>
<comment type="catalytic activity">
    <reaction evidence="10 11">
        <text>(R)-pantoate + NADP(+) = 2-dehydropantoate + NADPH + H(+)</text>
        <dbReference type="Rhea" id="RHEA:16233"/>
        <dbReference type="ChEBI" id="CHEBI:11561"/>
        <dbReference type="ChEBI" id="CHEBI:15378"/>
        <dbReference type="ChEBI" id="CHEBI:15980"/>
        <dbReference type="ChEBI" id="CHEBI:57783"/>
        <dbReference type="ChEBI" id="CHEBI:58349"/>
        <dbReference type="EC" id="1.1.1.169"/>
    </reaction>
</comment>
<dbReference type="SUPFAM" id="SSF51735">
    <property type="entry name" value="NAD(P)-binding Rossmann-fold domains"/>
    <property type="match status" value="1"/>
</dbReference>
<evidence type="ECO:0000313" key="15">
    <source>
        <dbReference type="Proteomes" id="UP000515679"/>
    </source>
</evidence>
<dbReference type="InterPro" id="IPR050838">
    <property type="entry name" value="Ketopantoate_reductase"/>
</dbReference>
<dbReference type="EMBL" id="CP041969">
    <property type="protein sequence ID" value="QMV40394.1"/>
    <property type="molecule type" value="Genomic_DNA"/>
</dbReference>
<proteinExistence type="inferred from homology"/>
<evidence type="ECO:0000256" key="4">
    <source>
        <dbReference type="ARBA" id="ARBA00013014"/>
    </source>
</evidence>
<feature type="domain" description="Ketopantoate reductase C-terminal" evidence="13">
    <location>
        <begin position="195"/>
        <end position="316"/>
    </location>
</feature>
<evidence type="ECO:0000256" key="2">
    <source>
        <dbReference type="ARBA" id="ARBA00004994"/>
    </source>
</evidence>
<evidence type="ECO:0000259" key="12">
    <source>
        <dbReference type="Pfam" id="PF02558"/>
    </source>
</evidence>
<comment type="similarity">
    <text evidence="3 11">Belongs to the ketopantoate reductase family.</text>
</comment>
<reference evidence="14 15" key="1">
    <citation type="submission" date="2019-07" db="EMBL/GenBank/DDBJ databases">
        <authorList>
            <person name="Kim J.K."/>
            <person name="Cheong H.-M."/>
            <person name="Choi Y."/>
            <person name="Hwang K.J."/>
            <person name="Lee S."/>
            <person name="Choi C."/>
        </authorList>
    </citation>
    <scope>NUCLEOTIDE SEQUENCE [LARGE SCALE GENOMIC DNA]</scope>
    <source>
        <strain evidence="14 15">KS 22</strain>
    </source>
</reference>
<keyword evidence="15" id="KW-1185">Reference proteome</keyword>
<dbReference type="GO" id="GO:0005737">
    <property type="term" value="C:cytoplasm"/>
    <property type="evidence" value="ECO:0007669"/>
    <property type="project" value="TreeGrafter"/>
</dbReference>
<dbReference type="PANTHER" id="PTHR43765:SF2">
    <property type="entry name" value="2-DEHYDROPANTOATE 2-REDUCTASE"/>
    <property type="match status" value="1"/>
</dbReference>
<keyword evidence="6 11" id="KW-0566">Pantothenate biosynthesis</keyword>
<dbReference type="KEGG" id="cchl:FPL14_03650"/>
<dbReference type="GO" id="GO:0050661">
    <property type="term" value="F:NADP binding"/>
    <property type="evidence" value="ECO:0007669"/>
    <property type="project" value="TreeGrafter"/>
</dbReference>
<dbReference type="InterPro" id="IPR003710">
    <property type="entry name" value="ApbA"/>
</dbReference>
<evidence type="ECO:0000256" key="3">
    <source>
        <dbReference type="ARBA" id="ARBA00007870"/>
    </source>
</evidence>
<dbReference type="UniPathway" id="UPA00028">
    <property type="reaction ID" value="UER00004"/>
</dbReference>
<dbReference type="PANTHER" id="PTHR43765">
    <property type="entry name" value="2-DEHYDROPANTOATE 2-REDUCTASE-RELATED"/>
    <property type="match status" value="1"/>
</dbReference>
<evidence type="ECO:0000259" key="13">
    <source>
        <dbReference type="Pfam" id="PF08546"/>
    </source>
</evidence>
<evidence type="ECO:0000256" key="7">
    <source>
        <dbReference type="ARBA" id="ARBA00022857"/>
    </source>
</evidence>
<dbReference type="Pfam" id="PF02558">
    <property type="entry name" value="ApbA"/>
    <property type="match status" value="1"/>
</dbReference>
<comment type="pathway">
    <text evidence="2 11">Cofactor biosynthesis; (R)-pantothenate biosynthesis; (R)-pantoate from 3-methyl-2-oxobutanoate: step 2/2.</text>
</comment>
<dbReference type="NCBIfam" id="TIGR00745">
    <property type="entry name" value="apbA_panE"/>
    <property type="match status" value="1"/>
</dbReference>
<dbReference type="InterPro" id="IPR013752">
    <property type="entry name" value="KPA_reductase"/>
</dbReference>
<keyword evidence="7 11" id="KW-0521">NADP</keyword>
<dbReference type="Gene3D" id="3.40.50.720">
    <property type="entry name" value="NAD(P)-binding Rossmann-like Domain"/>
    <property type="match status" value="1"/>
</dbReference>
<dbReference type="AlphaFoldDB" id="A0A7G5BTW0"/>
<dbReference type="Pfam" id="PF08546">
    <property type="entry name" value="ApbA_C"/>
    <property type="match status" value="1"/>
</dbReference>
<evidence type="ECO:0000256" key="5">
    <source>
        <dbReference type="ARBA" id="ARBA00019465"/>
    </source>
</evidence>
<name>A0A7G5BTW0_9BACL</name>
<evidence type="ECO:0000256" key="11">
    <source>
        <dbReference type="RuleBase" id="RU362068"/>
    </source>
</evidence>
<accession>A0A7G5BTW0</accession>
<comment type="function">
    <text evidence="1 11">Catalyzes the NADPH-dependent reduction of ketopantoate into pantoic acid.</text>
</comment>
<evidence type="ECO:0000256" key="9">
    <source>
        <dbReference type="ARBA" id="ARBA00032024"/>
    </source>
</evidence>
<dbReference type="InterPro" id="IPR008927">
    <property type="entry name" value="6-PGluconate_DH-like_C_sf"/>
</dbReference>
<feature type="domain" description="Ketopantoate reductase N-terminal" evidence="12">
    <location>
        <begin position="16"/>
        <end position="166"/>
    </location>
</feature>
<dbReference type="EC" id="1.1.1.169" evidence="4 11"/>
<organism evidence="14 15">
    <name type="scientific">Cohnella cholangitidis</name>
    <dbReference type="NCBI Taxonomy" id="2598458"/>
    <lineage>
        <taxon>Bacteria</taxon>
        <taxon>Bacillati</taxon>
        <taxon>Bacillota</taxon>
        <taxon>Bacilli</taxon>
        <taxon>Bacillales</taxon>
        <taxon>Paenibacillaceae</taxon>
        <taxon>Cohnella</taxon>
    </lineage>
</organism>
<protein>
    <recommendedName>
        <fullName evidence="5 11">2-dehydropantoate 2-reductase</fullName>
        <ecNumber evidence="4 11">1.1.1.169</ecNumber>
    </recommendedName>
    <alternativeName>
        <fullName evidence="9 11">Ketopantoate reductase</fullName>
    </alternativeName>
</protein>
<sequence length="317" mass="34552">MVIKNERRNGGKMDKVAVLGGGSLGLLLGGKLRASGCDCAIWTRTRGQADLLNAKGLTLEDQTGAIVSRIAIRASAFEKARLSETGVVFLAVKQTALTAEMLRKLSGVIPVGGAVVLFQNGIGHRELLKEALPDRQLVTAITTEGALRVDETTVRHTGSGEIRIGEEEQVDKRLLTFIERMLKQAGFSVFLSKQLEDAILRKLLVNAVINPLTAILRIRNGELIETTFRMNVMKSLFRETFDILSAYGLKDEPASWDAVVRVCSATRLNESSMLQDVIARKPTEVDFINGAICRMAAEQGKEAPWNTAVTALVKAIH</sequence>
<dbReference type="SUPFAM" id="SSF48179">
    <property type="entry name" value="6-phosphogluconate dehydrogenase C-terminal domain-like"/>
    <property type="match status" value="1"/>
</dbReference>
<dbReference type="Proteomes" id="UP000515679">
    <property type="component" value="Chromosome"/>
</dbReference>
<evidence type="ECO:0000256" key="8">
    <source>
        <dbReference type="ARBA" id="ARBA00023002"/>
    </source>
</evidence>
<evidence type="ECO:0000256" key="1">
    <source>
        <dbReference type="ARBA" id="ARBA00002919"/>
    </source>
</evidence>
<keyword evidence="8 11" id="KW-0560">Oxidoreductase</keyword>
<dbReference type="InterPro" id="IPR013328">
    <property type="entry name" value="6PGD_dom2"/>
</dbReference>
<evidence type="ECO:0000256" key="6">
    <source>
        <dbReference type="ARBA" id="ARBA00022655"/>
    </source>
</evidence>
<dbReference type="InterPro" id="IPR013332">
    <property type="entry name" value="KPR_N"/>
</dbReference>
<dbReference type="InterPro" id="IPR036291">
    <property type="entry name" value="NAD(P)-bd_dom_sf"/>
</dbReference>